<feature type="non-terminal residue" evidence="1">
    <location>
        <position position="170"/>
    </location>
</feature>
<gene>
    <name evidence="1" type="ORF">BJ138DRAFT_992185</name>
</gene>
<sequence>LAASFFFSRREQQRSTTQHFFPTLSSQLLKSFPSIKKSVAAALDEDYTVPTKVLREQMQKLILGPLYAMTERPASPVLIVVDSLDECDNEHLVVELINLLAQLMRQTPHPFRLLITSRIESHIQDTFREPSIVPMTLSLQLANFDAEEDIRSFMAHAFNQIYKTRHAFCR</sequence>
<dbReference type="EMBL" id="MU267805">
    <property type="protein sequence ID" value="KAH7908671.1"/>
    <property type="molecule type" value="Genomic_DNA"/>
</dbReference>
<keyword evidence="2" id="KW-1185">Reference proteome</keyword>
<accession>A0ACB8A6P7</accession>
<reference evidence="1" key="1">
    <citation type="journal article" date="2021" name="New Phytol.">
        <title>Evolutionary innovations through gain and loss of genes in the ectomycorrhizal Boletales.</title>
        <authorList>
            <person name="Wu G."/>
            <person name="Miyauchi S."/>
            <person name="Morin E."/>
            <person name="Kuo A."/>
            <person name="Drula E."/>
            <person name="Varga T."/>
            <person name="Kohler A."/>
            <person name="Feng B."/>
            <person name="Cao Y."/>
            <person name="Lipzen A."/>
            <person name="Daum C."/>
            <person name="Hundley H."/>
            <person name="Pangilinan J."/>
            <person name="Johnson J."/>
            <person name="Barry K."/>
            <person name="LaButti K."/>
            <person name="Ng V."/>
            <person name="Ahrendt S."/>
            <person name="Min B."/>
            <person name="Choi I.G."/>
            <person name="Park H."/>
            <person name="Plett J.M."/>
            <person name="Magnuson J."/>
            <person name="Spatafora J.W."/>
            <person name="Nagy L.G."/>
            <person name="Henrissat B."/>
            <person name="Grigoriev I.V."/>
            <person name="Yang Z.L."/>
            <person name="Xu J."/>
            <person name="Martin F.M."/>
        </authorList>
    </citation>
    <scope>NUCLEOTIDE SEQUENCE</scope>
    <source>
        <strain evidence="1">ATCC 28755</strain>
    </source>
</reference>
<name>A0ACB8A6P7_9AGAM</name>
<evidence type="ECO:0000313" key="2">
    <source>
        <dbReference type="Proteomes" id="UP000790377"/>
    </source>
</evidence>
<evidence type="ECO:0000313" key="1">
    <source>
        <dbReference type="EMBL" id="KAH7908671.1"/>
    </source>
</evidence>
<organism evidence="1 2">
    <name type="scientific">Hygrophoropsis aurantiaca</name>
    <dbReference type="NCBI Taxonomy" id="72124"/>
    <lineage>
        <taxon>Eukaryota</taxon>
        <taxon>Fungi</taxon>
        <taxon>Dikarya</taxon>
        <taxon>Basidiomycota</taxon>
        <taxon>Agaricomycotina</taxon>
        <taxon>Agaricomycetes</taxon>
        <taxon>Agaricomycetidae</taxon>
        <taxon>Boletales</taxon>
        <taxon>Coniophorineae</taxon>
        <taxon>Hygrophoropsidaceae</taxon>
        <taxon>Hygrophoropsis</taxon>
    </lineage>
</organism>
<proteinExistence type="predicted"/>
<comment type="caution">
    <text evidence="1">The sequence shown here is derived from an EMBL/GenBank/DDBJ whole genome shotgun (WGS) entry which is preliminary data.</text>
</comment>
<dbReference type="Proteomes" id="UP000790377">
    <property type="component" value="Unassembled WGS sequence"/>
</dbReference>
<protein>
    <submittedName>
        <fullName evidence="1">Uncharacterized protein</fullName>
    </submittedName>
</protein>
<feature type="non-terminal residue" evidence="1">
    <location>
        <position position="1"/>
    </location>
</feature>